<gene>
    <name evidence="4" type="primary">glcE</name>
    <name evidence="4" type="ORF">JKL49_13435</name>
</gene>
<evidence type="ECO:0000313" key="5">
    <source>
        <dbReference type="Proteomes" id="UP000622580"/>
    </source>
</evidence>
<reference evidence="4" key="1">
    <citation type="submission" date="2021-04" db="EMBL/GenBank/DDBJ databases">
        <title>Draft genome assembly of strain Phenylobacterium sp. 20VBR1 using MiniION and Illumina platforms.</title>
        <authorList>
            <person name="Thomas F.A."/>
            <person name="Krishnan K.P."/>
            <person name="Sinha R.K."/>
        </authorList>
    </citation>
    <scope>NUCLEOTIDE SEQUENCE</scope>
    <source>
        <strain evidence="4">20VBR1</strain>
    </source>
</reference>
<dbReference type="Pfam" id="PF01565">
    <property type="entry name" value="FAD_binding_4"/>
    <property type="match status" value="1"/>
</dbReference>
<accession>A0A941D2J4</accession>
<evidence type="ECO:0000259" key="3">
    <source>
        <dbReference type="PROSITE" id="PS51387"/>
    </source>
</evidence>
<dbReference type="SUPFAM" id="SSF56176">
    <property type="entry name" value="FAD-binding/transporter-associated domain-like"/>
    <property type="match status" value="1"/>
</dbReference>
<organism evidence="4 5">
    <name type="scientific">Phenylobacterium glaciei</name>
    <dbReference type="NCBI Taxonomy" id="2803784"/>
    <lineage>
        <taxon>Bacteria</taxon>
        <taxon>Pseudomonadati</taxon>
        <taxon>Pseudomonadota</taxon>
        <taxon>Alphaproteobacteria</taxon>
        <taxon>Caulobacterales</taxon>
        <taxon>Caulobacteraceae</taxon>
        <taxon>Phenylobacterium</taxon>
    </lineage>
</organism>
<dbReference type="InterPro" id="IPR016169">
    <property type="entry name" value="FAD-bd_PCMH_sub2"/>
</dbReference>
<evidence type="ECO:0000256" key="1">
    <source>
        <dbReference type="ARBA" id="ARBA00022630"/>
    </source>
</evidence>
<dbReference type="AlphaFoldDB" id="A0A941D2J4"/>
<keyword evidence="1" id="KW-0285">Flavoprotein</keyword>
<dbReference type="SUPFAM" id="SSF55103">
    <property type="entry name" value="FAD-linked oxidases, C-terminal domain"/>
    <property type="match status" value="1"/>
</dbReference>
<name>A0A941D2J4_9CAUL</name>
<dbReference type="Gene3D" id="3.30.465.10">
    <property type="match status" value="1"/>
</dbReference>
<dbReference type="GO" id="GO:0019154">
    <property type="term" value="F:glycolate dehydrogenase activity"/>
    <property type="evidence" value="ECO:0007669"/>
    <property type="project" value="UniProtKB-EC"/>
</dbReference>
<comment type="caution">
    <text evidence="4">The sequence shown here is derived from an EMBL/GenBank/DDBJ whole genome shotgun (WGS) entry which is preliminary data.</text>
</comment>
<dbReference type="GO" id="GO:0071949">
    <property type="term" value="F:FAD binding"/>
    <property type="evidence" value="ECO:0007669"/>
    <property type="project" value="InterPro"/>
</dbReference>
<keyword evidence="2" id="KW-0274">FAD</keyword>
<keyword evidence="4" id="KW-0560">Oxidoreductase</keyword>
<dbReference type="InterPro" id="IPR016166">
    <property type="entry name" value="FAD-bd_PCMH"/>
</dbReference>
<dbReference type="InterPro" id="IPR036318">
    <property type="entry name" value="FAD-bd_PCMH-like_sf"/>
</dbReference>
<dbReference type="PROSITE" id="PS51387">
    <property type="entry name" value="FAD_PCMH"/>
    <property type="match status" value="1"/>
</dbReference>
<dbReference type="PANTHER" id="PTHR11748">
    <property type="entry name" value="D-LACTATE DEHYDROGENASE"/>
    <property type="match status" value="1"/>
</dbReference>
<dbReference type="InterPro" id="IPR006094">
    <property type="entry name" value="Oxid_FAD_bind_N"/>
</dbReference>
<dbReference type="Proteomes" id="UP000622580">
    <property type="component" value="Unassembled WGS sequence"/>
</dbReference>
<feature type="domain" description="FAD-binding PCMH-type" evidence="3">
    <location>
        <begin position="1"/>
        <end position="171"/>
    </location>
</feature>
<dbReference type="EMBL" id="JAGSGD010000001">
    <property type="protein sequence ID" value="MBR7620392.1"/>
    <property type="molecule type" value="Genomic_DNA"/>
</dbReference>
<dbReference type="EC" id="1.1.99.14" evidence="4"/>
<evidence type="ECO:0000256" key="2">
    <source>
        <dbReference type="ARBA" id="ARBA00022827"/>
    </source>
</evidence>
<dbReference type="InterPro" id="IPR016164">
    <property type="entry name" value="FAD-linked_Oxase-like_C"/>
</dbReference>
<sequence length="349" mass="36748">MHTSPGSDLTEAIAERVRAGGPLRLEGGGTRAFYGRPVQGEALSLAGHRGVVDYDPSELVITARCGTPVAEIEALLAGENQMLAFEPPVFGVAGTLGGAVATGMSGPRRPFVGPLRDYVLGARLMNPQGEVLRFGGTVFKNVAGFDAFRLMAGSLGCFGPILEVSLRVTPRPRVERALVFEMVGEAARTWVTGLMGRPLPLSGAFHDGARLHLRLSGGEAGVAATKAELGGEDEALETWDAIRHMTHPVFGAPVLWRVSLPPTGSAEGFATTAWDWAGGQRWLTADAVDPGVWERAAQLGGHATLFRGQAPNGEVFQPLAPGVFNLHRRVKAALDPAGIFNPSAMYGGL</sequence>
<keyword evidence="5" id="KW-1185">Reference proteome</keyword>
<dbReference type="PANTHER" id="PTHR11748:SF103">
    <property type="entry name" value="GLYCOLATE OXIDASE SUBUNIT GLCE"/>
    <property type="match status" value="1"/>
</dbReference>
<dbReference type="NCBIfam" id="NF008439">
    <property type="entry name" value="PRK11282.1"/>
    <property type="match status" value="1"/>
</dbReference>
<proteinExistence type="predicted"/>
<protein>
    <submittedName>
        <fullName evidence="4">Glycolate oxidase subunit GlcE</fullName>
        <ecNumber evidence="4">1.1.99.14</ecNumber>
    </submittedName>
</protein>
<dbReference type="RefSeq" id="WP_215341130.1">
    <property type="nucleotide sequence ID" value="NZ_JAGSGD010000001.1"/>
</dbReference>
<evidence type="ECO:0000313" key="4">
    <source>
        <dbReference type="EMBL" id="MBR7620392.1"/>
    </source>
</evidence>